<proteinExistence type="predicted"/>
<dbReference type="Pfam" id="PF13855">
    <property type="entry name" value="LRR_8"/>
    <property type="match status" value="1"/>
</dbReference>
<evidence type="ECO:0000256" key="2">
    <source>
        <dbReference type="ARBA" id="ARBA00022729"/>
    </source>
</evidence>
<dbReference type="GO" id="GO:0005886">
    <property type="term" value="C:plasma membrane"/>
    <property type="evidence" value="ECO:0007669"/>
    <property type="project" value="TreeGrafter"/>
</dbReference>
<dbReference type="AlphaFoldDB" id="A0A852CFD8"/>
<dbReference type="EMBL" id="WBNM01034266">
    <property type="protein sequence ID" value="NXP79833.1"/>
    <property type="molecule type" value="Genomic_DNA"/>
</dbReference>
<dbReference type="PANTHER" id="PTHR24369">
    <property type="entry name" value="ANTIGEN BSP, PUTATIVE-RELATED"/>
    <property type="match status" value="1"/>
</dbReference>
<reference evidence="4" key="1">
    <citation type="submission" date="2019-09" db="EMBL/GenBank/DDBJ databases">
        <title>Bird 10,000 Genomes (B10K) Project - Family phase.</title>
        <authorList>
            <person name="Zhang G."/>
        </authorList>
    </citation>
    <scope>NUCLEOTIDE SEQUENCE</scope>
    <source>
        <strain evidence="4">B10K-DU-001-30</strain>
        <tissue evidence="4">Muscle</tissue>
    </source>
</reference>
<comment type="caution">
    <text evidence="4">The sequence shown here is derived from an EMBL/GenBank/DDBJ whole genome shotgun (WGS) entry which is preliminary data.</text>
</comment>
<dbReference type="InterPro" id="IPR032675">
    <property type="entry name" value="LRR_dom_sf"/>
</dbReference>
<dbReference type="InterPro" id="IPR050541">
    <property type="entry name" value="LRR_TM_domain-containing"/>
</dbReference>
<dbReference type="InterPro" id="IPR003591">
    <property type="entry name" value="Leu-rich_rpt_typical-subtyp"/>
</dbReference>
<dbReference type="PROSITE" id="PS51450">
    <property type="entry name" value="LRR"/>
    <property type="match status" value="2"/>
</dbReference>
<evidence type="ECO:0000313" key="4">
    <source>
        <dbReference type="EMBL" id="NXP79833.1"/>
    </source>
</evidence>
<dbReference type="Pfam" id="PF00560">
    <property type="entry name" value="LRR_1"/>
    <property type="match status" value="2"/>
</dbReference>
<feature type="non-terminal residue" evidence="4">
    <location>
        <position position="190"/>
    </location>
</feature>
<sequence length="190" mass="21166">CPSMCSCAPEQVIHCNRAGLRALPADLAASTVSLNLSNNSLRTLGTHTFQNLTFLHTLWLDGNNLTFLSPGTFQALGQLRELHLSRNLRLTYLHANTFRGLLNLISLDLSRCNIFEIHPLLFSHLPALESLDLASNNMRYVPQAFQNLSSLTRLLYLNNNQISSISGSAFLDLNKLHFLHLSKNNLSSLP</sequence>
<feature type="non-terminal residue" evidence="4">
    <location>
        <position position="1"/>
    </location>
</feature>
<gene>
    <name evidence="4" type="primary">Nyx</name>
    <name evidence="4" type="ORF">RAMSUL_R12636</name>
</gene>
<accession>A0A852CFD8</accession>
<organism evidence="4 5">
    <name type="scientific">Ramphastos sulfuratus</name>
    <dbReference type="NCBI Taxonomy" id="322582"/>
    <lineage>
        <taxon>Eukaryota</taxon>
        <taxon>Metazoa</taxon>
        <taxon>Chordata</taxon>
        <taxon>Craniata</taxon>
        <taxon>Vertebrata</taxon>
        <taxon>Euteleostomi</taxon>
        <taxon>Archelosauria</taxon>
        <taxon>Archosauria</taxon>
        <taxon>Dinosauria</taxon>
        <taxon>Saurischia</taxon>
        <taxon>Theropoda</taxon>
        <taxon>Coelurosauria</taxon>
        <taxon>Aves</taxon>
        <taxon>Neognathae</taxon>
        <taxon>Neoaves</taxon>
        <taxon>Telluraves</taxon>
        <taxon>Coraciimorphae</taxon>
        <taxon>Piciformes</taxon>
        <taxon>Ramphastidae</taxon>
        <taxon>Ramphastos</taxon>
    </lineage>
</organism>
<keyword evidence="3" id="KW-0677">Repeat</keyword>
<dbReference type="PANTHER" id="PTHR24369:SF210">
    <property type="entry name" value="CHAOPTIN-RELATED"/>
    <property type="match status" value="1"/>
</dbReference>
<evidence type="ECO:0000256" key="1">
    <source>
        <dbReference type="ARBA" id="ARBA00022614"/>
    </source>
</evidence>
<evidence type="ECO:0000313" key="5">
    <source>
        <dbReference type="Proteomes" id="UP000611227"/>
    </source>
</evidence>
<dbReference type="SUPFAM" id="SSF52058">
    <property type="entry name" value="L domain-like"/>
    <property type="match status" value="1"/>
</dbReference>
<dbReference type="Gene3D" id="3.80.10.10">
    <property type="entry name" value="Ribonuclease Inhibitor"/>
    <property type="match status" value="3"/>
</dbReference>
<dbReference type="Proteomes" id="UP000611227">
    <property type="component" value="Unassembled WGS sequence"/>
</dbReference>
<evidence type="ECO:0000256" key="3">
    <source>
        <dbReference type="ARBA" id="ARBA00022737"/>
    </source>
</evidence>
<dbReference type="InterPro" id="IPR001611">
    <property type="entry name" value="Leu-rich_rpt"/>
</dbReference>
<name>A0A852CFD8_9PICI</name>
<keyword evidence="1" id="KW-0433">Leucine-rich repeat</keyword>
<dbReference type="SMART" id="SM00369">
    <property type="entry name" value="LRR_TYP"/>
    <property type="match status" value="6"/>
</dbReference>
<keyword evidence="2" id="KW-0732">Signal</keyword>
<protein>
    <submittedName>
        <fullName evidence="4">NYX protein</fullName>
    </submittedName>
</protein>
<keyword evidence="5" id="KW-1185">Reference proteome</keyword>